<dbReference type="Gene3D" id="3.40.50.2300">
    <property type="match status" value="1"/>
</dbReference>
<dbReference type="Gene3D" id="1.10.10.10">
    <property type="entry name" value="Winged helix-like DNA-binding domain superfamily/Winged helix DNA-binding domain"/>
    <property type="match status" value="1"/>
</dbReference>
<evidence type="ECO:0000313" key="6">
    <source>
        <dbReference type="Proteomes" id="UP000197032"/>
    </source>
</evidence>
<dbReference type="Pfam" id="PF00072">
    <property type="entry name" value="Response_reg"/>
    <property type="match status" value="1"/>
</dbReference>
<comment type="caution">
    <text evidence="5">The sequence shown here is derived from an EMBL/GenBank/DDBJ whole genome shotgun (WGS) entry which is preliminary data.</text>
</comment>
<organism evidence="5 6">
    <name type="scientific">Calderihabitans maritimus</name>
    <dbReference type="NCBI Taxonomy" id="1246530"/>
    <lineage>
        <taxon>Bacteria</taxon>
        <taxon>Bacillati</taxon>
        <taxon>Bacillota</taxon>
        <taxon>Clostridia</taxon>
        <taxon>Neomoorellales</taxon>
        <taxon>Calderihabitantaceae</taxon>
        <taxon>Calderihabitans</taxon>
    </lineage>
</organism>
<name>A0A1Z5HQP5_9FIRM</name>
<keyword evidence="6" id="KW-1185">Reference proteome</keyword>
<dbReference type="InterPro" id="IPR036388">
    <property type="entry name" value="WH-like_DNA-bd_sf"/>
</dbReference>
<evidence type="ECO:0000259" key="4">
    <source>
        <dbReference type="PROSITE" id="PS50110"/>
    </source>
</evidence>
<dbReference type="InterPro" id="IPR011006">
    <property type="entry name" value="CheY-like_superfamily"/>
</dbReference>
<dbReference type="GO" id="GO:0000156">
    <property type="term" value="F:phosphorelay response regulator activity"/>
    <property type="evidence" value="ECO:0007669"/>
    <property type="project" value="TreeGrafter"/>
</dbReference>
<dbReference type="SUPFAM" id="SSF46785">
    <property type="entry name" value="Winged helix' DNA-binding domain"/>
    <property type="match status" value="1"/>
</dbReference>
<evidence type="ECO:0000256" key="1">
    <source>
        <dbReference type="ARBA" id="ARBA00018672"/>
    </source>
</evidence>
<evidence type="ECO:0000313" key="5">
    <source>
        <dbReference type="EMBL" id="GAW91600.1"/>
    </source>
</evidence>
<keyword evidence="3" id="KW-0597">Phosphoprotein</keyword>
<dbReference type="RefSeq" id="WP_088553115.1">
    <property type="nucleotide sequence ID" value="NZ_BDGJ01000020.1"/>
</dbReference>
<feature type="modified residue" description="4-aspartylphosphate" evidence="3">
    <location>
        <position position="52"/>
    </location>
</feature>
<dbReference type="Pfam" id="PF09339">
    <property type="entry name" value="HTH_IclR"/>
    <property type="match status" value="1"/>
</dbReference>
<dbReference type="Proteomes" id="UP000197032">
    <property type="component" value="Unassembled WGS sequence"/>
</dbReference>
<feature type="domain" description="Response regulatory" evidence="4">
    <location>
        <begin position="3"/>
        <end position="117"/>
    </location>
</feature>
<comment type="function">
    <text evidence="2">May play the central regulatory role in sporulation. It may be an element of the effector pathway responsible for the activation of sporulation genes in response to nutritional stress. Spo0A may act in concert with spo0H (a sigma factor) to control the expression of some genes that are critical to the sporulation process.</text>
</comment>
<dbReference type="SUPFAM" id="SSF52172">
    <property type="entry name" value="CheY-like"/>
    <property type="match status" value="1"/>
</dbReference>
<accession>A0A1Z5HQP5</accession>
<evidence type="ECO:0000256" key="2">
    <source>
        <dbReference type="ARBA" id="ARBA00024867"/>
    </source>
</evidence>
<dbReference type="PANTHER" id="PTHR45526">
    <property type="entry name" value="TRANSCRIPTIONAL REGULATORY PROTEIN DPIA"/>
    <property type="match status" value="1"/>
</dbReference>
<dbReference type="InterPro" id="IPR005471">
    <property type="entry name" value="Tscrpt_reg_IclR_N"/>
</dbReference>
<proteinExistence type="predicted"/>
<dbReference type="InterPro" id="IPR036390">
    <property type="entry name" value="WH_DNA-bd_sf"/>
</dbReference>
<sequence length="209" mass="23883">MTKILVIDDDAGVRFTLQEIFKYVGWKTITAANGMEGVEKFSSENPDVVVVDYHMPVLDGLETVQRVRSMDQYVPIVVLTVDERQEIADQFLDAGATDFALKPIKAPDLIARLKVNLQVGDLQRSRAKMQEDTYVTKGIRTATMNLIINYLANRKEPATLEEITKEVGLAYQTVHRYMMYMVQEGKVETECDYGKVGRPKNRYRLKINR</sequence>
<dbReference type="InterPro" id="IPR051271">
    <property type="entry name" value="2C-system_Tx_regulators"/>
</dbReference>
<gene>
    <name evidence="5" type="ORF">KKC1_07610</name>
</gene>
<reference evidence="6" key="1">
    <citation type="journal article" date="2017" name="Appl. Environ. Microbiol.">
        <title>Genomic analysis of Calderihabitans maritimus KKC1, a thermophilic hydrogenogenic carboxydotrophic bacterium isolated from marine sediment.</title>
        <authorList>
            <person name="Omae K."/>
            <person name="Yoneda Y."/>
            <person name="Fukuyama Y."/>
            <person name="Yoshida T."/>
            <person name="Sako Y."/>
        </authorList>
    </citation>
    <scope>NUCLEOTIDE SEQUENCE [LARGE SCALE GENOMIC DNA]</scope>
    <source>
        <strain evidence="6">KKC1</strain>
    </source>
</reference>
<protein>
    <recommendedName>
        <fullName evidence="1">Stage 0 sporulation protein A homolog</fullName>
    </recommendedName>
</protein>
<evidence type="ECO:0000256" key="3">
    <source>
        <dbReference type="PROSITE-ProRule" id="PRU00169"/>
    </source>
</evidence>
<dbReference type="InterPro" id="IPR001789">
    <property type="entry name" value="Sig_transdc_resp-reg_receiver"/>
</dbReference>
<dbReference type="OrthoDB" id="9779969at2"/>
<dbReference type="EMBL" id="BDGJ01000020">
    <property type="protein sequence ID" value="GAW91600.1"/>
    <property type="molecule type" value="Genomic_DNA"/>
</dbReference>
<dbReference type="PROSITE" id="PS50110">
    <property type="entry name" value="RESPONSE_REGULATORY"/>
    <property type="match status" value="1"/>
</dbReference>
<dbReference type="AlphaFoldDB" id="A0A1Z5HQP5"/>
<dbReference type="PANTHER" id="PTHR45526:SF1">
    <property type="entry name" value="TRANSCRIPTIONAL REGULATORY PROTEIN DCUR-RELATED"/>
    <property type="match status" value="1"/>
</dbReference>
<dbReference type="SMART" id="SM00448">
    <property type="entry name" value="REC"/>
    <property type="match status" value="1"/>
</dbReference>